<organism evidence="6 7">
    <name type="scientific">Fodinicurvata halophila</name>
    <dbReference type="NCBI Taxonomy" id="1419723"/>
    <lineage>
        <taxon>Bacteria</taxon>
        <taxon>Pseudomonadati</taxon>
        <taxon>Pseudomonadota</taxon>
        <taxon>Alphaproteobacteria</taxon>
        <taxon>Rhodospirillales</taxon>
        <taxon>Rhodovibrionaceae</taxon>
        <taxon>Fodinicurvata</taxon>
    </lineage>
</organism>
<evidence type="ECO:0000313" key="7">
    <source>
        <dbReference type="Proteomes" id="UP001595799"/>
    </source>
</evidence>
<evidence type="ECO:0000256" key="4">
    <source>
        <dbReference type="ARBA" id="ARBA00022807"/>
    </source>
</evidence>
<dbReference type="InterPro" id="IPR041382">
    <property type="entry name" value="SH3_16"/>
</dbReference>
<proteinExistence type="inferred from homology"/>
<dbReference type="RefSeq" id="WP_382421898.1">
    <property type="nucleotide sequence ID" value="NZ_JBHSCW010000003.1"/>
</dbReference>
<dbReference type="InterPro" id="IPR051794">
    <property type="entry name" value="PG_Endopeptidase_C40"/>
</dbReference>
<dbReference type="Proteomes" id="UP001595799">
    <property type="component" value="Unassembled WGS sequence"/>
</dbReference>
<evidence type="ECO:0000256" key="2">
    <source>
        <dbReference type="ARBA" id="ARBA00022670"/>
    </source>
</evidence>
<evidence type="ECO:0000256" key="3">
    <source>
        <dbReference type="ARBA" id="ARBA00022801"/>
    </source>
</evidence>
<gene>
    <name evidence="6" type="ORF">ACFOW6_08460</name>
</gene>
<dbReference type="Gene3D" id="3.90.1720.10">
    <property type="entry name" value="endopeptidase domain like (from Nostoc punctiforme)"/>
    <property type="match status" value="1"/>
</dbReference>
<accession>A0ABV8UL10</accession>
<keyword evidence="7" id="KW-1185">Reference proteome</keyword>
<dbReference type="SUPFAM" id="SSF54001">
    <property type="entry name" value="Cysteine proteinases"/>
    <property type="match status" value="1"/>
</dbReference>
<dbReference type="PROSITE" id="PS51935">
    <property type="entry name" value="NLPC_P60"/>
    <property type="match status" value="1"/>
</dbReference>
<dbReference type="PANTHER" id="PTHR47359">
    <property type="entry name" value="PEPTIDOGLYCAN DL-ENDOPEPTIDASE CWLO"/>
    <property type="match status" value="1"/>
</dbReference>
<sequence>MNEDPLPPDPRSAAFREDLADVRLKGQVQATRYTEGQPASVSSLLADLRRRPEDDAPLDSQLMQSEALLVFERHNGWAWVQCQTDSYVGYMHEQDLGPPLATAATHCVCVPRTPLFSTPDIKSPITGYLSLQTPLHVQESDGRFLLLERGGWVYARHAVEAETFAPDWTATALDFLGVPYLWGGRSSLGLDCSALIQLSLAAAGLHVPRDSDQQEKDPALGEYGSLDDAFHRGDLLYWPGHVAIALGPDSVINATAAPLQVVTEPFETLNQRARSDGGPLRTVRRPEV</sequence>
<keyword evidence="3" id="KW-0378">Hydrolase</keyword>
<comment type="caution">
    <text evidence="6">The sequence shown here is derived from an EMBL/GenBank/DDBJ whole genome shotgun (WGS) entry which is preliminary data.</text>
</comment>
<dbReference type="Pfam" id="PF00877">
    <property type="entry name" value="NLPC_P60"/>
    <property type="match status" value="1"/>
</dbReference>
<evidence type="ECO:0000259" key="5">
    <source>
        <dbReference type="PROSITE" id="PS51935"/>
    </source>
</evidence>
<keyword evidence="4" id="KW-0788">Thiol protease</keyword>
<evidence type="ECO:0000256" key="1">
    <source>
        <dbReference type="ARBA" id="ARBA00007074"/>
    </source>
</evidence>
<keyword evidence="2" id="KW-0645">Protease</keyword>
<dbReference type="PANTHER" id="PTHR47359:SF3">
    <property type="entry name" value="NLP_P60 DOMAIN-CONTAINING PROTEIN-RELATED"/>
    <property type="match status" value="1"/>
</dbReference>
<feature type="domain" description="NlpC/P60" evidence="5">
    <location>
        <begin position="162"/>
        <end position="283"/>
    </location>
</feature>
<name>A0ABV8UL10_9PROT</name>
<dbReference type="InterPro" id="IPR000064">
    <property type="entry name" value="NLP_P60_dom"/>
</dbReference>
<dbReference type="EMBL" id="JBHSCW010000003">
    <property type="protein sequence ID" value="MFC4351570.1"/>
    <property type="molecule type" value="Genomic_DNA"/>
</dbReference>
<comment type="similarity">
    <text evidence="1">Belongs to the peptidase C40 family.</text>
</comment>
<reference evidence="7" key="1">
    <citation type="journal article" date="2019" name="Int. J. Syst. Evol. Microbiol.">
        <title>The Global Catalogue of Microorganisms (GCM) 10K type strain sequencing project: providing services to taxonomists for standard genome sequencing and annotation.</title>
        <authorList>
            <consortium name="The Broad Institute Genomics Platform"/>
            <consortium name="The Broad Institute Genome Sequencing Center for Infectious Disease"/>
            <person name="Wu L."/>
            <person name="Ma J."/>
        </authorList>
    </citation>
    <scope>NUCLEOTIDE SEQUENCE [LARGE SCALE GENOMIC DNA]</scope>
    <source>
        <strain evidence="7">CECT 8472</strain>
    </source>
</reference>
<evidence type="ECO:0000313" key="6">
    <source>
        <dbReference type="EMBL" id="MFC4351570.1"/>
    </source>
</evidence>
<dbReference type="InterPro" id="IPR038765">
    <property type="entry name" value="Papain-like_cys_pep_sf"/>
</dbReference>
<dbReference type="Pfam" id="PF18348">
    <property type="entry name" value="SH3_16"/>
    <property type="match status" value="1"/>
</dbReference>
<protein>
    <submittedName>
        <fullName evidence="6">NlpC/P60 family protein</fullName>
    </submittedName>
</protein>